<gene>
    <name evidence="1" type="ORF">C0V82_16505</name>
</gene>
<evidence type="ECO:0000313" key="1">
    <source>
        <dbReference type="EMBL" id="AUN32025.1"/>
    </source>
</evidence>
<dbReference type="EMBL" id="CP025612">
    <property type="protein sequence ID" value="AUN32025.1"/>
    <property type="molecule type" value="Genomic_DNA"/>
</dbReference>
<dbReference type="InterPro" id="IPR007401">
    <property type="entry name" value="DUF454"/>
</dbReference>
<dbReference type="AlphaFoldDB" id="A0A2K9NI95"/>
<dbReference type="GO" id="GO:0005886">
    <property type="term" value="C:plasma membrane"/>
    <property type="evidence" value="ECO:0007669"/>
    <property type="project" value="TreeGrafter"/>
</dbReference>
<reference evidence="1 2" key="1">
    <citation type="submission" date="2017-12" db="EMBL/GenBank/DDBJ databases">
        <title>Genomes of bacteria within cyanobacterial aggregates.</title>
        <authorList>
            <person name="Cai H."/>
        </authorList>
    </citation>
    <scope>NUCLEOTIDE SEQUENCE [LARGE SCALE GENOMIC DNA]</scope>
    <source>
        <strain evidence="1 2">TH16</strain>
    </source>
</reference>
<keyword evidence="2" id="KW-1185">Reference proteome</keyword>
<sequence>MKRPFPVPRPIARGLYRLGASLFLLLGMVGMVLPVMPTTVFLLLSAWCLVRLGDPRVDRLLRHPRFGTPLRLFLEQGQVTRRGKMAALAGMSVGAGILYIAAEGQPWLAGGAIGLLALAALYVVSRPESRPQTVRN</sequence>
<organism evidence="1 2">
    <name type="scientific">Niveispirillum cyanobacteriorum</name>
    <dbReference type="NCBI Taxonomy" id="1612173"/>
    <lineage>
        <taxon>Bacteria</taxon>
        <taxon>Pseudomonadati</taxon>
        <taxon>Pseudomonadota</taxon>
        <taxon>Alphaproteobacteria</taxon>
        <taxon>Rhodospirillales</taxon>
        <taxon>Azospirillaceae</taxon>
        <taxon>Niveispirillum</taxon>
    </lineage>
</organism>
<dbReference type="OrthoDB" id="9816293at2"/>
<name>A0A2K9NI95_9PROT</name>
<dbReference type="Proteomes" id="UP000234752">
    <property type="component" value="Chromosome eg_2"/>
</dbReference>
<dbReference type="Pfam" id="PF04304">
    <property type="entry name" value="DUF454"/>
    <property type="match status" value="1"/>
</dbReference>
<dbReference type="PANTHER" id="PTHR35813">
    <property type="entry name" value="INNER MEMBRANE PROTEIN YBAN"/>
    <property type="match status" value="1"/>
</dbReference>
<dbReference type="KEGG" id="ncb:C0V82_16505"/>
<accession>A0A2K9NI95</accession>
<protein>
    <submittedName>
        <fullName evidence="1">DUF454 domain-containing protein</fullName>
    </submittedName>
</protein>
<dbReference type="RefSeq" id="WP_102113577.1">
    <property type="nucleotide sequence ID" value="NZ_BMGN01000006.1"/>
</dbReference>
<dbReference type="PANTHER" id="PTHR35813:SF1">
    <property type="entry name" value="INNER MEMBRANE PROTEIN YBAN"/>
    <property type="match status" value="1"/>
</dbReference>
<evidence type="ECO:0000313" key="2">
    <source>
        <dbReference type="Proteomes" id="UP000234752"/>
    </source>
</evidence>
<proteinExistence type="predicted"/>